<protein>
    <submittedName>
        <fullName evidence="1">Uncharacterized protein</fullName>
    </submittedName>
</protein>
<reference evidence="1 2" key="1">
    <citation type="submission" date="2018-08" db="EMBL/GenBank/DDBJ databases">
        <title>Comparative genomics of wild bee and flower associated Lactobacillus reveals potential adaptation to the bee host.</title>
        <authorList>
            <person name="Vuong H.Q."/>
            <person name="Mcfrederick Q.S."/>
        </authorList>
    </citation>
    <scope>NUCLEOTIDE SEQUENCE [LARGE SCALE GENOMIC DNA]</scope>
    <source>
        <strain evidence="1 2">HV_13</strain>
    </source>
</reference>
<sequence>MNKNKGINDVVGSSAESIMNKILKVDPDIKYLIEDIAHKIYNRSGLDLKQREMKAPIVFECFKRVRN</sequence>
<keyword evidence="2" id="KW-1185">Reference proteome</keyword>
<dbReference type="EMBL" id="QUAV01000004">
    <property type="protein sequence ID" value="TPR24289.1"/>
    <property type="molecule type" value="Genomic_DNA"/>
</dbReference>
<accession>A0ABY2YVL4</accession>
<dbReference type="RefSeq" id="WP_105964885.1">
    <property type="nucleotide sequence ID" value="NZ_POSO01000004.1"/>
</dbReference>
<comment type="caution">
    <text evidence="1">The sequence shown here is derived from an EMBL/GenBank/DDBJ whole genome shotgun (WGS) entry which is preliminary data.</text>
</comment>
<evidence type="ECO:0000313" key="1">
    <source>
        <dbReference type="EMBL" id="TPR24289.1"/>
    </source>
</evidence>
<proteinExistence type="predicted"/>
<gene>
    <name evidence="1" type="ORF">DY114_06440</name>
</gene>
<name>A0ABY2YVL4_9LACO</name>
<organism evidence="1 2">
    <name type="scientific">Apilactobacillus micheneri</name>
    <dbReference type="NCBI Taxonomy" id="1899430"/>
    <lineage>
        <taxon>Bacteria</taxon>
        <taxon>Bacillati</taxon>
        <taxon>Bacillota</taxon>
        <taxon>Bacilli</taxon>
        <taxon>Lactobacillales</taxon>
        <taxon>Lactobacillaceae</taxon>
        <taxon>Apilactobacillus</taxon>
    </lineage>
</organism>
<dbReference type="SUPFAM" id="SSF69118">
    <property type="entry name" value="AhpD-like"/>
    <property type="match status" value="1"/>
</dbReference>
<dbReference type="Proteomes" id="UP000777560">
    <property type="component" value="Unassembled WGS sequence"/>
</dbReference>
<dbReference type="InterPro" id="IPR029032">
    <property type="entry name" value="AhpD-like"/>
</dbReference>
<evidence type="ECO:0000313" key="2">
    <source>
        <dbReference type="Proteomes" id="UP000777560"/>
    </source>
</evidence>